<evidence type="ECO:0000256" key="2">
    <source>
        <dbReference type="ARBA" id="ARBA00012528"/>
    </source>
</evidence>
<dbReference type="PANTHER" id="PTHR45138:SF9">
    <property type="entry name" value="DIGUANYLATE CYCLASE DGCM-RELATED"/>
    <property type="match status" value="1"/>
</dbReference>
<gene>
    <name evidence="5" type="ORF">B0F88_1012</name>
</gene>
<evidence type="ECO:0000256" key="1">
    <source>
        <dbReference type="ARBA" id="ARBA00001946"/>
    </source>
</evidence>
<reference evidence="5 6" key="1">
    <citation type="submission" date="2018-02" db="EMBL/GenBank/DDBJ databases">
        <title>Subsurface microbial communities from deep shales in Ohio and West Virginia, USA.</title>
        <authorList>
            <person name="Wrighton K."/>
        </authorList>
    </citation>
    <scope>NUCLEOTIDE SEQUENCE [LARGE SCALE GENOMIC DNA]</scope>
    <source>
        <strain evidence="5 6">OWC-G53F</strain>
    </source>
</reference>
<dbReference type="Pfam" id="PF00990">
    <property type="entry name" value="GGDEF"/>
    <property type="match status" value="1"/>
</dbReference>
<dbReference type="Proteomes" id="UP000238071">
    <property type="component" value="Unassembled WGS sequence"/>
</dbReference>
<evidence type="ECO:0000259" key="4">
    <source>
        <dbReference type="PROSITE" id="PS50887"/>
    </source>
</evidence>
<dbReference type="PANTHER" id="PTHR45138">
    <property type="entry name" value="REGULATORY COMPONENTS OF SENSORY TRANSDUCTION SYSTEM"/>
    <property type="match status" value="1"/>
</dbReference>
<dbReference type="InterPro" id="IPR043128">
    <property type="entry name" value="Rev_trsase/Diguanyl_cyclase"/>
</dbReference>
<organism evidence="5 6">
    <name type="scientific">Methylobacter tundripaludum</name>
    <dbReference type="NCBI Taxonomy" id="173365"/>
    <lineage>
        <taxon>Bacteria</taxon>
        <taxon>Pseudomonadati</taxon>
        <taxon>Pseudomonadota</taxon>
        <taxon>Gammaproteobacteria</taxon>
        <taxon>Methylococcales</taxon>
        <taxon>Methylococcaceae</taxon>
        <taxon>Methylobacter</taxon>
    </lineage>
</organism>
<dbReference type="Gene3D" id="3.30.70.270">
    <property type="match status" value="1"/>
</dbReference>
<dbReference type="SUPFAM" id="SSF55781">
    <property type="entry name" value="GAF domain-like"/>
    <property type="match status" value="1"/>
</dbReference>
<dbReference type="EC" id="2.7.7.65" evidence="2"/>
<dbReference type="SMART" id="SM00267">
    <property type="entry name" value="GGDEF"/>
    <property type="match status" value="1"/>
</dbReference>
<evidence type="ECO:0000313" key="6">
    <source>
        <dbReference type="Proteomes" id="UP000238071"/>
    </source>
</evidence>
<sequence length="295" mass="33150">MGNKSANLAIISNNTFEATKAINLDNYDISSALQTTLEFNELIAIFSSKIANKIPHSAYVYINPEFDLEIKSGVFTRHSCNYALKVEQQQLGELKLMSNHRFSDTDLQVLETMLCCLIYPLKNATLFHQALKMAYTDPLTQTHNRASFNDSISREMSLAVRNAKNLSVIFFDIDHFKTINDTYGHDCGDTTLALSAKWIKESLRDSDIVFRYGGEEFVILLSDTDAHGAELLAERIRASIEHHTIAYGMEAVKITASLGVSTLRENDTIESFIKRADDAMYTAKKRGRNQVVSSK</sequence>
<proteinExistence type="predicted"/>
<accession>A0A2S6H7V1</accession>
<comment type="caution">
    <text evidence="5">The sequence shown here is derived from an EMBL/GenBank/DDBJ whole genome shotgun (WGS) entry which is preliminary data.</text>
</comment>
<dbReference type="NCBIfam" id="TIGR00254">
    <property type="entry name" value="GGDEF"/>
    <property type="match status" value="1"/>
</dbReference>
<dbReference type="CDD" id="cd01949">
    <property type="entry name" value="GGDEF"/>
    <property type="match status" value="1"/>
</dbReference>
<dbReference type="PROSITE" id="PS50887">
    <property type="entry name" value="GGDEF"/>
    <property type="match status" value="1"/>
</dbReference>
<keyword evidence="6" id="KW-1185">Reference proteome</keyword>
<dbReference type="InterPro" id="IPR050469">
    <property type="entry name" value="Diguanylate_Cyclase"/>
</dbReference>
<comment type="cofactor">
    <cofactor evidence="1">
        <name>Mg(2+)</name>
        <dbReference type="ChEBI" id="CHEBI:18420"/>
    </cofactor>
</comment>
<dbReference type="RefSeq" id="WP_104421902.1">
    <property type="nucleotide sequence ID" value="NZ_PTIY01000001.1"/>
</dbReference>
<dbReference type="FunFam" id="3.30.70.270:FF:000001">
    <property type="entry name" value="Diguanylate cyclase domain protein"/>
    <property type="match status" value="1"/>
</dbReference>
<feature type="domain" description="GGDEF" evidence="4">
    <location>
        <begin position="164"/>
        <end position="295"/>
    </location>
</feature>
<comment type="catalytic activity">
    <reaction evidence="3">
        <text>2 GTP = 3',3'-c-di-GMP + 2 diphosphate</text>
        <dbReference type="Rhea" id="RHEA:24898"/>
        <dbReference type="ChEBI" id="CHEBI:33019"/>
        <dbReference type="ChEBI" id="CHEBI:37565"/>
        <dbReference type="ChEBI" id="CHEBI:58805"/>
        <dbReference type="EC" id="2.7.7.65"/>
    </reaction>
</comment>
<dbReference type="EMBL" id="PTIY01000001">
    <property type="protein sequence ID" value="PPK73476.1"/>
    <property type="molecule type" value="Genomic_DNA"/>
</dbReference>
<dbReference type="AlphaFoldDB" id="A0A2S6H7V1"/>
<dbReference type="GO" id="GO:0052621">
    <property type="term" value="F:diguanylate cyclase activity"/>
    <property type="evidence" value="ECO:0007669"/>
    <property type="project" value="UniProtKB-EC"/>
</dbReference>
<protein>
    <recommendedName>
        <fullName evidence="2">diguanylate cyclase</fullName>
        <ecNumber evidence="2">2.7.7.65</ecNumber>
    </recommendedName>
</protein>
<dbReference type="OrthoDB" id="9812260at2"/>
<dbReference type="SUPFAM" id="SSF55073">
    <property type="entry name" value="Nucleotide cyclase"/>
    <property type="match status" value="1"/>
</dbReference>
<evidence type="ECO:0000256" key="3">
    <source>
        <dbReference type="ARBA" id="ARBA00034247"/>
    </source>
</evidence>
<name>A0A2S6H7V1_9GAMM</name>
<evidence type="ECO:0000313" key="5">
    <source>
        <dbReference type="EMBL" id="PPK73476.1"/>
    </source>
</evidence>
<dbReference type="InterPro" id="IPR000160">
    <property type="entry name" value="GGDEF_dom"/>
</dbReference>
<dbReference type="InterPro" id="IPR029787">
    <property type="entry name" value="Nucleotide_cyclase"/>
</dbReference>